<dbReference type="PANTHER" id="PTHR11803">
    <property type="entry name" value="2-IMINOBUTANOATE/2-IMINOPROPANOATE DEAMINASE RIDA"/>
    <property type="match status" value="1"/>
</dbReference>
<feature type="signal peptide" evidence="2">
    <location>
        <begin position="1"/>
        <end position="24"/>
    </location>
</feature>
<dbReference type="Pfam" id="PF01042">
    <property type="entry name" value="Ribonuc_L-PSP"/>
    <property type="match status" value="1"/>
</dbReference>
<dbReference type="InterPro" id="IPR035959">
    <property type="entry name" value="RutC-like_sf"/>
</dbReference>
<accession>A0A2P8EE31</accession>
<dbReference type="Proteomes" id="UP000240708">
    <property type="component" value="Unassembled WGS sequence"/>
</dbReference>
<dbReference type="CDD" id="cd00448">
    <property type="entry name" value="YjgF_YER057c_UK114_family"/>
    <property type="match status" value="1"/>
</dbReference>
<keyword evidence="4" id="KW-1185">Reference proteome</keyword>
<evidence type="ECO:0000313" key="4">
    <source>
        <dbReference type="Proteomes" id="UP000240708"/>
    </source>
</evidence>
<dbReference type="InterPro" id="IPR006175">
    <property type="entry name" value="YjgF/YER057c/UK114"/>
</dbReference>
<comment type="similarity">
    <text evidence="1">Belongs to the RutC family.</text>
</comment>
<comment type="caution">
    <text evidence="3">The sequence shown here is derived from an EMBL/GenBank/DDBJ whole genome shotgun (WGS) entry which is preliminary data.</text>
</comment>
<dbReference type="OrthoDB" id="9799840at2"/>
<dbReference type="GO" id="GO:0005829">
    <property type="term" value="C:cytosol"/>
    <property type="evidence" value="ECO:0007669"/>
    <property type="project" value="TreeGrafter"/>
</dbReference>
<proteinExistence type="inferred from homology"/>
<name>A0A2P8EE31_9BACT</name>
<reference evidence="3 4" key="1">
    <citation type="submission" date="2018-03" db="EMBL/GenBank/DDBJ databases">
        <title>Genomic Encyclopedia of Archaeal and Bacterial Type Strains, Phase II (KMG-II): from individual species to whole genera.</title>
        <authorList>
            <person name="Goeker M."/>
        </authorList>
    </citation>
    <scope>NUCLEOTIDE SEQUENCE [LARGE SCALE GENOMIC DNA]</scope>
    <source>
        <strain evidence="3 4">DSM 28057</strain>
    </source>
</reference>
<sequence length="154" mass="17687">MKSDYFKILPLSLVLFLFNTMVFAQNNGFVKEKWHWDNPAKQDSSAGYVQVVKVDNVLYISGVVTNEVTPKGITDVYRALEQSLNSFGATFQHVVKENLYTTDMEAMKKYNSYRKSFYKNDFPAATWVQISGLYMPEAKLEVELVAHLPKDQLN</sequence>
<dbReference type="SUPFAM" id="SSF55298">
    <property type="entry name" value="YjgF-like"/>
    <property type="match status" value="1"/>
</dbReference>
<evidence type="ECO:0000313" key="3">
    <source>
        <dbReference type="EMBL" id="PSL07698.1"/>
    </source>
</evidence>
<protein>
    <submittedName>
        <fullName evidence="3">Enamine deaminase RidA (YjgF/YER057c/UK114 family)</fullName>
    </submittedName>
</protein>
<dbReference type="AlphaFoldDB" id="A0A2P8EE31"/>
<dbReference type="GO" id="GO:0019239">
    <property type="term" value="F:deaminase activity"/>
    <property type="evidence" value="ECO:0007669"/>
    <property type="project" value="TreeGrafter"/>
</dbReference>
<gene>
    <name evidence="3" type="ORF">CLV48_101636</name>
</gene>
<organism evidence="3 4">
    <name type="scientific">Cecembia rubra</name>
    <dbReference type="NCBI Taxonomy" id="1485585"/>
    <lineage>
        <taxon>Bacteria</taxon>
        <taxon>Pseudomonadati</taxon>
        <taxon>Bacteroidota</taxon>
        <taxon>Cytophagia</taxon>
        <taxon>Cytophagales</taxon>
        <taxon>Cyclobacteriaceae</taxon>
        <taxon>Cecembia</taxon>
    </lineage>
</organism>
<evidence type="ECO:0000256" key="1">
    <source>
        <dbReference type="ARBA" id="ARBA00010552"/>
    </source>
</evidence>
<keyword evidence="2" id="KW-0732">Signal</keyword>
<dbReference type="PANTHER" id="PTHR11803:SF58">
    <property type="entry name" value="PROTEIN HMF1-RELATED"/>
    <property type="match status" value="1"/>
</dbReference>
<dbReference type="Gene3D" id="3.30.1330.40">
    <property type="entry name" value="RutC-like"/>
    <property type="match status" value="1"/>
</dbReference>
<feature type="chain" id="PRO_5015186485" evidence="2">
    <location>
        <begin position="25"/>
        <end position="154"/>
    </location>
</feature>
<dbReference type="EMBL" id="PYGF01000001">
    <property type="protein sequence ID" value="PSL07698.1"/>
    <property type="molecule type" value="Genomic_DNA"/>
</dbReference>
<dbReference type="RefSeq" id="WP_106565754.1">
    <property type="nucleotide sequence ID" value="NZ_PYGF01000001.1"/>
</dbReference>
<evidence type="ECO:0000256" key="2">
    <source>
        <dbReference type="SAM" id="SignalP"/>
    </source>
</evidence>